<dbReference type="InterPro" id="IPR000089">
    <property type="entry name" value="Biotin_lipoyl"/>
</dbReference>
<evidence type="ECO:0000259" key="2">
    <source>
        <dbReference type="PROSITE" id="PS50968"/>
    </source>
</evidence>
<evidence type="ECO:0000256" key="1">
    <source>
        <dbReference type="ARBA" id="ARBA00023267"/>
    </source>
</evidence>
<comment type="caution">
    <text evidence="3">The sequence shown here is derived from an EMBL/GenBank/DDBJ whole genome shotgun (WGS) entry which is preliminary data.</text>
</comment>
<accession>A0ABP9DD26</accession>
<name>A0ABP9DD26_9BACT</name>
<dbReference type="EMBL" id="BAABJX010000032">
    <property type="protein sequence ID" value="GAA4835132.1"/>
    <property type="molecule type" value="Genomic_DNA"/>
</dbReference>
<dbReference type="SUPFAM" id="SSF51230">
    <property type="entry name" value="Single hybrid motif"/>
    <property type="match status" value="1"/>
</dbReference>
<reference evidence="4" key="1">
    <citation type="journal article" date="2019" name="Int. J. Syst. Evol. Microbiol.">
        <title>The Global Catalogue of Microorganisms (GCM) 10K type strain sequencing project: providing services to taxonomists for standard genome sequencing and annotation.</title>
        <authorList>
            <consortium name="The Broad Institute Genomics Platform"/>
            <consortium name="The Broad Institute Genome Sequencing Center for Infectious Disease"/>
            <person name="Wu L."/>
            <person name="Ma J."/>
        </authorList>
    </citation>
    <scope>NUCLEOTIDE SEQUENCE [LARGE SCALE GENOMIC DNA]</scope>
    <source>
        <strain evidence="4">JCM 18326</strain>
    </source>
</reference>
<dbReference type="InterPro" id="IPR050709">
    <property type="entry name" value="Biotin_Carboxyl_Carrier/Decarb"/>
</dbReference>
<keyword evidence="1" id="KW-0092">Biotin</keyword>
<gene>
    <name evidence="3" type="ORF">GCM10023331_20450</name>
</gene>
<organism evidence="3 4">
    <name type="scientific">Algivirga pacifica</name>
    <dbReference type="NCBI Taxonomy" id="1162670"/>
    <lineage>
        <taxon>Bacteria</taxon>
        <taxon>Pseudomonadati</taxon>
        <taxon>Bacteroidota</taxon>
        <taxon>Cytophagia</taxon>
        <taxon>Cytophagales</taxon>
        <taxon>Flammeovirgaceae</taxon>
        <taxon>Algivirga</taxon>
    </lineage>
</organism>
<protein>
    <submittedName>
        <fullName evidence="3">Acetyl-CoA carboxylase biotin carboxyl carrier protein subunit</fullName>
    </submittedName>
</protein>
<dbReference type="PROSITE" id="PS50968">
    <property type="entry name" value="BIOTINYL_LIPOYL"/>
    <property type="match status" value="1"/>
</dbReference>
<evidence type="ECO:0000313" key="3">
    <source>
        <dbReference type="EMBL" id="GAA4835132.1"/>
    </source>
</evidence>
<evidence type="ECO:0000313" key="4">
    <source>
        <dbReference type="Proteomes" id="UP001500298"/>
    </source>
</evidence>
<dbReference type="Gene3D" id="2.40.50.100">
    <property type="match status" value="1"/>
</dbReference>
<dbReference type="InterPro" id="IPR011053">
    <property type="entry name" value="Single_hybrid_motif"/>
</dbReference>
<dbReference type="PANTHER" id="PTHR45266:SF3">
    <property type="entry name" value="OXALOACETATE DECARBOXYLASE ALPHA CHAIN"/>
    <property type="match status" value="1"/>
</dbReference>
<dbReference type="PROSITE" id="PS00188">
    <property type="entry name" value="BIOTIN"/>
    <property type="match status" value="1"/>
</dbReference>
<proteinExistence type="predicted"/>
<dbReference type="InterPro" id="IPR001882">
    <property type="entry name" value="Biotin_BS"/>
</dbReference>
<sequence length="164" mass="18435">MQINTNNNTYKAAFEEDLLHLNDQSIPLDIAKLKEGHFSIIHNDQTFDVVVVDADYEQKAFTIKVNNQRFTLTAKTDLDLMLEKLGMNTQVNTVVSDIKAPMPGLILTYSVEEGQEISKGTPLLILEAMKMENVIKSPRDGVIKKLNRKAGENVEKNTVLVSFQ</sequence>
<feature type="domain" description="Lipoyl-binding" evidence="2">
    <location>
        <begin position="87"/>
        <end position="164"/>
    </location>
</feature>
<dbReference type="RefSeq" id="WP_345371498.1">
    <property type="nucleotide sequence ID" value="NZ_BAABJX010000032.1"/>
</dbReference>
<dbReference type="Proteomes" id="UP001500298">
    <property type="component" value="Unassembled WGS sequence"/>
</dbReference>
<dbReference type="PANTHER" id="PTHR45266">
    <property type="entry name" value="OXALOACETATE DECARBOXYLASE ALPHA CHAIN"/>
    <property type="match status" value="1"/>
</dbReference>
<keyword evidence="4" id="KW-1185">Reference proteome</keyword>
<dbReference type="Pfam" id="PF00364">
    <property type="entry name" value="Biotin_lipoyl"/>
    <property type="match status" value="1"/>
</dbReference>
<dbReference type="CDD" id="cd06850">
    <property type="entry name" value="biotinyl_domain"/>
    <property type="match status" value="1"/>
</dbReference>